<sequence length="114" mass="12918">MTFLTKGQSTHDGLIGVYESTSNGFEKYSIIILDKDNRFAYKAGLGGCQVEVKGTWIIEKKKLKLTNDNEFLNKETVYYPNLGLTTWTITRNGIKPDGLVDSGCVKDDKLHRRR</sequence>
<dbReference type="AlphaFoldDB" id="A0A344TIB2"/>
<evidence type="ECO:0000313" key="1">
    <source>
        <dbReference type="EMBL" id="AXE18383.1"/>
    </source>
</evidence>
<keyword evidence="2" id="KW-1185">Reference proteome</keyword>
<accession>A0A344TIB2</accession>
<evidence type="ECO:0008006" key="3">
    <source>
        <dbReference type="Google" id="ProtNLM"/>
    </source>
</evidence>
<dbReference type="Proteomes" id="UP000251993">
    <property type="component" value="Chromosome"/>
</dbReference>
<proteinExistence type="predicted"/>
<dbReference type="KEGG" id="run:DR864_11805"/>
<dbReference type="OrthoDB" id="1443722at2"/>
<reference evidence="1 2" key="1">
    <citation type="submission" date="2018-07" db="EMBL/GenBank/DDBJ databases">
        <title>Genome sequencing of Runella.</title>
        <authorList>
            <person name="Baek M.-G."/>
            <person name="Yi H."/>
        </authorList>
    </citation>
    <scope>NUCLEOTIDE SEQUENCE [LARGE SCALE GENOMIC DNA]</scope>
    <source>
        <strain evidence="1 2">HYN0085</strain>
    </source>
</reference>
<dbReference type="RefSeq" id="WP_114067166.1">
    <property type="nucleotide sequence ID" value="NZ_CP030850.1"/>
</dbReference>
<dbReference type="EMBL" id="CP030850">
    <property type="protein sequence ID" value="AXE18383.1"/>
    <property type="molecule type" value="Genomic_DNA"/>
</dbReference>
<evidence type="ECO:0000313" key="2">
    <source>
        <dbReference type="Proteomes" id="UP000251993"/>
    </source>
</evidence>
<gene>
    <name evidence="1" type="ORF">DR864_11805</name>
</gene>
<protein>
    <recommendedName>
        <fullName evidence="3">Lipocalin-like domain-containing protein</fullName>
    </recommendedName>
</protein>
<name>A0A344TIB2_9BACT</name>
<organism evidence="1 2">
    <name type="scientific">Runella rosea</name>
    <dbReference type="NCBI Taxonomy" id="2259595"/>
    <lineage>
        <taxon>Bacteria</taxon>
        <taxon>Pseudomonadati</taxon>
        <taxon>Bacteroidota</taxon>
        <taxon>Cytophagia</taxon>
        <taxon>Cytophagales</taxon>
        <taxon>Spirosomataceae</taxon>
        <taxon>Runella</taxon>
    </lineage>
</organism>